<gene>
    <name evidence="1" type="ORF">NM688_g1052</name>
</gene>
<keyword evidence="2" id="KW-1185">Reference proteome</keyword>
<dbReference type="Proteomes" id="UP001148662">
    <property type="component" value="Unassembled WGS sequence"/>
</dbReference>
<accession>A0ACC1TDC1</accession>
<name>A0ACC1TDC1_9APHY</name>
<sequence>MDPIDLSQLSLFPATTEQTLESRKRTAVEWAKGMSLEQYIERDRIMDDYEHARDGNLITWVLAPRSDPFTLDFMCSCETFRRVGIVARSSPNGQVKLAEVPSYGVASVYTPPSKRNRGYAAHMVRLVHWVLAPEGSISAQFPPAWGAPPVAGMQDAVFSVLYSDIGDRFYRHNGSCLPDSSLGWVTTGSINTSWSVRDIPSDAAQWKLLSKEDALAVWDEDARLMKNDVAEKARDGAVVCSFVPNRGLGRFSIERIMLFKEGLTHALPLETWGVQLIGSSMDAPLVFATWTLENSLSKTMVLTRLRATESTFRGLLARVMEFARQSGLETVETWNLPEELHAVAKELGGTTFKRKDHLSSIKWYGAEAEDEVQWLFNEKSAMNFFWTYAH</sequence>
<proteinExistence type="predicted"/>
<evidence type="ECO:0000313" key="1">
    <source>
        <dbReference type="EMBL" id="KAJ3558224.1"/>
    </source>
</evidence>
<protein>
    <submittedName>
        <fullName evidence="1">Uncharacterized protein</fullName>
    </submittedName>
</protein>
<organism evidence="1 2">
    <name type="scientific">Phlebia brevispora</name>
    <dbReference type="NCBI Taxonomy" id="194682"/>
    <lineage>
        <taxon>Eukaryota</taxon>
        <taxon>Fungi</taxon>
        <taxon>Dikarya</taxon>
        <taxon>Basidiomycota</taxon>
        <taxon>Agaricomycotina</taxon>
        <taxon>Agaricomycetes</taxon>
        <taxon>Polyporales</taxon>
        <taxon>Meruliaceae</taxon>
        <taxon>Phlebia</taxon>
    </lineage>
</organism>
<reference evidence="1" key="1">
    <citation type="submission" date="2022-07" db="EMBL/GenBank/DDBJ databases">
        <title>Genome Sequence of Phlebia brevispora.</title>
        <authorList>
            <person name="Buettner E."/>
        </authorList>
    </citation>
    <scope>NUCLEOTIDE SEQUENCE</scope>
    <source>
        <strain evidence="1">MPL23</strain>
    </source>
</reference>
<dbReference type="EMBL" id="JANHOG010000102">
    <property type="protein sequence ID" value="KAJ3558224.1"/>
    <property type="molecule type" value="Genomic_DNA"/>
</dbReference>
<comment type="caution">
    <text evidence="1">The sequence shown here is derived from an EMBL/GenBank/DDBJ whole genome shotgun (WGS) entry which is preliminary data.</text>
</comment>
<evidence type="ECO:0000313" key="2">
    <source>
        <dbReference type="Proteomes" id="UP001148662"/>
    </source>
</evidence>